<proteinExistence type="predicted"/>
<feature type="non-terminal residue" evidence="5">
    <location>
        <position position="1"/>
    </location>
</feature>
<evidence type="ECO:0000256" key="1">
    <source>
        <dbReference type="ARBA" id="ARBA00022723"/>
    </source>
</evidence>
<feature type="domain" description="EF-hand" evidence="4">
    <location>
        <begin position="178"/>
        <end position="214"/>
    </location>
</feature>
<accession>A0A0B6Y875</accession>
<evidence type="ECO:0000256" key="3">
    <source>
        <dbReference type="ARBA" id="ARBA00022837"/>
    </source>
</evidence>
<dbReference type="EMBL" id="HACG01005151">
    <property type="protein sequence ID" value="CEK52016.1"/>
    <property type="molecule type" value="Transcribed_RNA"/>
</dbReference>
<gene>
    <name evidence="5" type="primary">ORF15174</name>
</gene>
<keyword evidence="3" id="KW-0106">Calcium</keyword>
<dbReference type="Gene3D" id="1.10.238.10">
    <property type="entry name" value="EF-hand"/>
    <property type="match status" value="2"/>
</dbReference>
<dbReference type="InterPro" id="IPR018247">
    <property type="entry name" value="EF_Hand_1_Ca_BS"/>
</dbReference>
<evidence type="ECO:0000313" key="5">
    <source>
        <dbReference type="EMBL" id="CEK52016.1"/>
    </source>
</evidence>
<dbReference type="PANTHER" id="PTHR34524:SF6">
    <property type="entry name" value="CALCYPHOSINE LIKE"/>
    <property type="match status" value="1"/>
</dbReference>
<dbReference type="SUPFAM" id="SSF47473">
    <property type="entry name" value="EF-hand"/>
    <property type="match status" value="1"/>
</dbReference>
<dbReference type="InterPro" id="IPR011992">
    <property type="entry name" value="EF-hand-dom_pair"/>
</dbReference>
<organism evidence="5">
    <name type="scientific">Arion vulgaris</name>
    <dbReference type="NCBI Taxonomy" id="1028688"/>
    <lineage>
        <taxon>Eukaryota</taxon>
        <taxon>Metazoa</taxon>
        <taxon>Spiralia</taxon>
        <taxon>Lophotrochozoa</taxon>
        <taxon>Mollusca</taxon>
        <taxon>Gastropoda</taxon>
        <taxon>Heterobranchia</taxon>
        <taxon>Euthyneura</taxon>
        <taxon>Panpulmonata</taxon>
        <taxon>Eupulmonata</taxon>
        <taxon>Stylommatophora</taxon>
        <taxon>Helicina</taxon>
        <taxon>Arionoidea</taxon>
        <taxon>Arionidae</taxon>
        <taxon>Arion</taxon>
    </lineage>
</organism>
<feature type="domain" description="EF-hand" evidence="4">
    <location>
        <begin position="99"/>
        <end position="134"/>
    </location>
</feature>
<reference evidence="5" key="1">
    <citation type="submission" date="2014-12" db="EMBL/GenBank/DDBJ databases">
        <title>Insight into the proteome of Arion vulgaris.</title>
        <authorList>
            <person name="Aradska J."/>
            <person name="Bulat T."/>
            <person name="Smidak R."/>
            <person name="Sarate P."/>
            <person name="Gangsoo J."/>
            <person name="Sialana F."/>
            <person name="Bilban M."/>
            <person name="Lubec G."/>
        </authorList>
    </citation>
    <scope>NUCLEOTIDE SEQUENCE</scope>
    <source>
        <tissue evidence="5">Skin</tissue>
    </source>
</reference>
<dbReference type="AlphaFoldDB" id="A0A0B6Y875"/>
<dbReference type="PROSITE" id="PS50222">
    <property type="entry name" value="EF_HAND_2"/>
    <property type="match status" value="4"/>
</dbReference>
<protein>
    <recommendedName>
        <fullName evidence="4">EF-hand domain-containing protein</fullName>
    </recommendedName>
</protein>
<feature type="domain" description="EF-hand" evidence="4">
    <location>
        <begin position="62"/>
        <end position="97"/>
    </location>
</feature>
<dbReference type="SMART" id="SM00054">
    <property type="entry name" value="EFh"/>
    <property type="match status" value="4"/>
</dbReference>
<keyword evidence="1" id="KW-0479">Metal-binding</keyword>
<dbReference type="InterPro" id="IPR051581">
    <property type="entry name" value="Ca-bind"/>
</dbReference>
<keyword evidence="2" id="KW-0677">Repeat</keyword>
<dbReference type="Pfam" id="PF13499">
    <property type="entry name" value="EF-hand_7"/>
    <property type="match status" value="2"/>
</dbReference>
<evidence type="ECO:0000256" key="2">
    <source>
        <dbReference type="ARBA" id="ARBA00022737"/>
    </source>
</evidence>
<sequence>SNLPSLDLFHVIQRVFTQRIRITMAATVRTQTELQMKAKKALQTTTDPVERLRLACLTRGANGIKGLARTFKIMDDDENRTLDKKEFAKGLHDYGIVEFDKAQIEQLFHIFDKDSSGTIDFDEFLTRLRPPMGQSRKNLIYQAFKKLDRTGDGVITVEDLQGVYSAEKHPKYLSGEWSKEQVFRLFLDSFDSQDKDGKITKDEFENYYSGVSASIDNDAYFDLMMRNAYKLS</sequence>
<dbReference type="CDD" id="cd00051">
    <property type="entry name" value="EFh"/>
    <property type="match status" value="1"/>
</dbReference>
<dbReference type="GO" id="GO:0005509">
    <property type="term" value="F:calcium ion binding"/>
    <property type="evidence" value="ECO:0007669"/>
    <property type="project" value="InterPro"/>
</dbReference>
<dbReference type="InterPro" id="IPR002048">
    <property type="entry name" value="EF_hand_dom"/>
</dbReference>
<dbReference type="PANTHER" id="PTHR34524">
    <property type="entry name" value="CALCYPHOSIN"/>
    <property type="match status" value="1"/>
</dbReference>
<feature type="domain" description="EF-hand" evidence="4">
    <location>
        <begin position="135"/>
        <end position="170"/>
    </location>
</feature>
<evidence type="ECO:0000259" key="4">
    <source>
        <dbReference type="PROSITE" id="PS50222"/>
    </source>
</evidence>
<name>A0A0B6Y875_9EUPU</name>
<dbReference type="PROSITE" id="PS00018">
    <property type="entry name" value="EF_HAND_1"/>
    <property type="match status" value="2"/>
</dbReference>